<evidence type="ECO:0000259" key="7">
    <source>
        <dbReference type="PROSITE" id="PS51360"/>
    </source>
</evidence>
<keyword evidence="9" id="KW-1185">Reference proteome</keyword>
<feature type="region of interest" description="Disordered" evidence="6">
    <location>
        <begin position="16"/>
        <end position="61"/>
    </location>
</feature>
<dbReference type="PANTHER" id="PTHR13115">
    <property type="entry name" value="RNA POLYMERASE-ASSOCIATED PROTEIN RTF1 HOMOLOG"/>
    <property type="match status" value="1"/>
</dbReference>
<dbReference type="PROSITE" id="PS51360">
    <property type="entry name" value="PLUS3"/>
    <property type="match status" value="1"/>
</dbReference>
<gene>
    <name evidence="8" type="ORF">DM01DRAFT_1405897</name>
</gene>
<dbReference type="GO" id="GO:1990269">
    <property type="term" value="F:RNA polymerase II C-terminal domain phosphoserine binding"/>
    <property type="evidence" value="ECO:0007669"/>
    <property type="project" value="TreeGrafter"/>
</dbReference>
<evidence type="ECO:0000256" key="5">
    <source>
        <dbReference type="SAM" id="Coils"/>
    </source>
</evidence>
<evidence type="ECO:0000313" key="8">
    <source>
        <dbReference type="EMBL" id="ORX58284.1"/>
    </source>
</evidence>
<dbReference type="AlphaFoldDB" id="A0A1X2GPD6"/>
<keyword evidence="3" id="KW-0804">Transcription</keyword>
<dbReference type="Gene3D" id="3.90.70.200">
    <property type="entry name" value="Plus-3 domain"/>
    <property type="match status" value="1"/>
</dbReference>
<protein>
    <submittedName>
        <fullName evidence="8">Plus-3-domain-containing protein</fullName>
    </submittedName>
</protein>
<dbReference type="InterPro" id="IPR004343">
    <property type="entry name" value="Plus-3_dom"/>
</dbReference>
<dbReference type="InterPro" id="IPR036128">
    <property type="entry name" value="Plus3-like_sf"/>
</dbReference>
<proteinExistence type="predicted"/>
<name>A0A1X2GPD6_9FUNG</name>
<accession>A0A1X2GPD6</accession>
<feature type="compositionally biased region" description="Basic and acidic residues" evidence="6">
    <location>
        <begin position="126"/>
        <end position="135"/>
    </location>
</feature>
<sequence>MDVDDFILKLADNDASKNSKRSKKYVSDSEDDQGFTDEDDMDVGSDDEIDEYGPDLYKDEDDRRRLLALPEVERERILSERSEERQRYLERLEVRKLLKGGRSREETTRRSTRAKGSSTSKALSELTRRREERKSDRSKRHRRYSPSPERRSRRRSNDEFDYNQSDEWSASEEEREDKSKFDFPSLEQIHHAGFTRQMMEQWMYAPFFEKTIVGSFVRLNLGAKSDRGAESAYRLCEVVAVKPYHKVYKMSNGVPCNQGLLLKHGKSEKVFEMTLISNQPVTKSEYDRYKNTLLYEKVRPPTVLQTENTLDAIKAAKSYVLNHEEVAAMVDRKKQVNGQNTNIAMERAEVLARLQHAQAHNHTADIRTFSQRLAELDALIDSRQDGNNHNNPQRVWEEINKRNREKDKIESQQVELKLSEERRKAMKLAIARQQQKEQSMEATSEDAAKLQSAVIVVANYEDLIRSAGKDLQITLLD</sequence>
<feature type="region of interest" description="Disordered" evidence="6">
    <location>
        <begin position="100"/>
        <end position="182"/>
    </location>
</feature>
<dbReference type="SUPFAM" id="SSF159042">
    <property type="entry name" value="Plus3-like"/>
    <property type="match status" value="1"/>
</dbReference>
<dbReference type="GO" id="GO:0016593">
    <property type="term" value="C:Cdc73/Paf1 complex"/>
    <property type="evidence" value="ECO:0007669"/>
    <property type="project" value="TreeGrafter"/>
</dbReference>
<evidence type="ECO:0000256" key="4">
    <source>
        <dbReference type="ARBA" id="ARBA00023242"/>
    </source>
</evidence>
<dbReference type="SMART" id="SM00719">
    <property type="entry name" value="Plus3"/>
    <property type="match status" value="1"/>
</dbReference>
<dbReference type="Proteomes" id="UP000242146">
    <property type="component" value="Unassembled WGS sequence"/>
</dbReference>
<organism evidence="8 9">
    <name type="scientific">Hesseltinella vesiculosa</name>
    <dbReference type="NCBI Taxonomy" id="101127"/>
    <lineage>
        <taxon>Eukaryota</taxon>
        <taxon>Fungi</taxon>
        <taxon>Fungi incertae sedis</taxon>
        <taxon>Mucoromycota</taxon>
        <taxon>Mucoromycotina</taxon>
        <taxon>Mucoromycetes</taxon>
        <taxon>Mucorales</taxon>
        <taxon>Cunninghamellaceae</taxon>
        <taxon>Hesseltinella</taxon>
    </lineage>
</organism>
<evidence type="ECO:0000256" key="1">
    <source>
        <dbReference type="ARBA" id="ARBA00004123"/>
    </source>
</evidence>
<evidence type="ECO:0000256" key="3">
    <source>
        <dbReference type="ARBA" id="ARBA00023163"/>
    </source>
</evidence>
<dbReference type="PANTHER" id="PTHR13115:SF8">
    <property type="entry name" value="RNA POLYMERASE-ASSOCIATED PROTEIN RTF1 HOMOLOG"/>
    <property type="match status" value="1"/>
</dbReference>
<dbReference type="OrthoDB" id="166375at2759"/>
<dbReference type="Pfam" id="PF03126">
    <property type="entry name" value="Plus-3"/>
    <property type="match status" value="1"/>
</dbReference>
<feature type="domain" description="Plus3" evidence="7">
    <location>
        <begin position="183"/>
        <end position="318"/>
    </location>
</feature>
<comment type="subcellular location">
    <subcellularLocation>
        <location evidence="1">Nucleus</location>
    </subcellularLocation>
</comment>
<keyword evidence="2" id="KW-0805">Transcription regulation</keyword>
<reference evidence="8 9" key="1">
    <citation type="submission" date="2016-07" db="EMBL/GenBank/DDBJ databases">
        <title>Pervasive Adenine N6-methylation of Active Genes in Fungi.</title>
        <authorList>
            <consortium name="DOE Joint Genome Institute"/>
            <person name="Mondo S.J."/>
            <person name="Dannebaum R.O."/>
            <person name="Kuo R.C."/>
            <person name="Labutti K."/>
            <person name="Haridas S."/>
            <person name="Kuo A."/>
            <person name="Salamov A."/>
            <person name="Ahrendt S.R."/>
            <person name="Lipzen A."/>
            <person name="Sullivan W."/>
            <person name="Andreopoulos W.B."/>
            <person name="Clum A."/>
            <person name="Lindquist E."/>
            <person name="Daum C."/>
            <person name="Ramamoorthy G.K."/>
            <person name="Gryganskyi A."/>
            <person name="Culley D."/>
            <person name="Magnuson J.K."/>
            <person name="James T.Y."/>
            <person name="O'Malley M.A."/>
            <person name="Stajich J.E."/>
            <person name="Spatafora J.W."/>
            <person name="Visel A."/>
            <person name="Grigoriev I.V."/>
        </authorList>
    </citation>
    <scope>NUCLEOTIDE SEQUENCE [LARGE SCALE GENOMIC DNA]</scope>
    <source>
        <strain evidence="8 9">NRRL 3301</strain>
    </source>
</reference>
<feature type="compositionally biased region" description="Basic and acidic residues" evidence="6">
    <location>
        <begin position="100"/>
        <end position="109"/>
    </location>
</feature>
<comment type="caution">
    <text evidence="8">The sequence shown here is derived from an EMBL/GenBank/DDBJ whole genome shotgun (WGS) entry which is preliminary data.</text>
</comment>
<dbReference type="STRING" id="101127.A0A1X2GPD6"/>
<feature type="coiled-coil region" evidence="5">
    <location>
        <begin position="402"/>
        <end position="436"/>
    </location>
</feature>
<feature type="compositionally biased region" description="Acidic residues" evidence="6">
    <location>
        <begin position="28"/>
        <end position="53"/>
    </location>
</feature>
<evidence type="ECO:0000256" key="2">
    <source>
        <dbReference type="ARBA" id="ARBA00023015"/>
    </source>
</evidence>
<evidence type="ECO:0000256" key="6">
    <source>
        <dbReference type="SAM" id="MobiDB-lite"/>
    </source>
</evidence>
<dbReference type="GO" id="GO:0003677">
    <property type="term" value="F:DNA binding"/>
    <property type="evidence" value="ECO:0007669"/>
    <property type="project" value="InterPro"/>
</dbReference>
<keyword evidence="5" id="KW-0175">Coiled coil</keyword>
<dbReference type="EMBL" id="MCGT01000007">
    <property type="protein sequence ID" value="ORX58284.1"/>
    <property type="molecule type" value="Genomic_DNA"/>
</dbReference>
<keyword evidence="4" id="KW-0539">Nucleus</keyword>
<evidence type="ECO:0000313" key="9">
    <source>
        <dbReference type="Proteomes" id="UP000242146"/>
    </source>
</evidence>